<feature type="domain" description="S1 motif" evidence="4">
    <location>
        <begin position="197"/>
        <end position="265"/>
    </location>
</feature>
<keyword evidence="2 5" id="KW-0689">Ribosomal protein</keyword>
<dbReference type="InterPro" id="IPR003029">
    <property type="entry name" value="S1_domain"/>
</dbReference>
<dbReference type="CDD" id="cd04465">
    <property type="entry name" value="S1_RPS1_repeat_ec2_hs2"/>
    <property type="match status" value="1"/>
</dbReference>
<comment type="caution">
    <text evidence="5">The sequence shown here is derived from an EMBL/GenBank/DDBJ whole genome shotgun (WGS) entry which is preliminary data.</text>
</comment>
<comment type="similarity">
    <text evidence="1">Belongs to the bacterial ribosomal protein bS1 family.</text>
</comment>
<accession>A0ABS7AMW8</accession>
<protein>
    <submittedName>
        <fullName evidence="5">30S ribosomal protein S1</fullName>
    </submittedName>
</protein>
<dbReference type="SMART" id="SM00316">
    <property type="entry name" value="S1"/>
    <property type="match status" value="4"/>
</dbReference>
<keyword evidence="3" id="KW-0687">Ribonucleoprotein</keyword>
<evidence type="ECO:0000256" key="3">
    <source>
        <dbReference type="ARBA" id="ARBA00023274"/>
    </source>
</evidence>
<name>A0ABS7AMW8_9CLOT</name>
<dbReference type="PRINTS" id="PR00681">
    <property type="entry name" value="RIBOSOMALS1"/>
</dbReference>
<dbReference type="GO" id="GO:0005840">
    <property type="term" value="C:ribosome"/>
    <property type="evidence" value="ECO:0007669"/>
    <property type="project" value="UniProtKB-KW"/>
</dbReference>
<feature type="domain" description="S1 motif" evidence="4">
    <location>
        <begin position="282"/>
        <end position="351"/>
    </location>
</feature>
<dbReference type="Gene3D" id="2.40.50.140">
    <property type="entry name" value="Nucleic acid-binding proteins"/>
    <property type="match status" value="3"/>
</dbReference>
<evidence type="ECO:0000259" key="4">
    <source>
        <dbReference type="PROSITE" id="PS50126"/>
    </source>
</evidence>
<dbReference type="NCBIfam" id="NF005208">
    <property type="entry name" value="PRK06676.1"/>
    <property type="match status" value="1"/>
</dbReference>
<proteinExistence type="inferred from homology"/>
<dbReference type="PROSITE" id="PS50126">
    <property type="entry name" value="S1"/>
    <property type="match status" value="4"/>
</dbReference>
<keyword evidence="6" id="KW-1185">Reference proteome</keyword>
<organism evidence="5 6">
    <name type="scientific">Clostridium weizhouense</name>
    <dbReference type="NCBI Taxonomy" id="2859781"/>
    <lineage>
        <taxon>Bacteria</taxon>
        <taxon>Bacillati</taxon>
        <taxon>Bacillota</taxon>
        <taxon>Clostridia</taxon>
        <taxon>Eubacteriales</taxon>
        <taxon>Clostridiaceae</taxon>
        <taxon>Clostridium</taxon>
    </lineage>
</organism>
<reference evidence="5 6" key="1">
    <citation type="submission" date="2021-07" db="EMBL/GenBank/DDBJ databases">
        <title>Clostridium weizhouense sp. nov., an anaerobic bacterium isolated from activated sludge of Petroleum wastewater.</title>
        <authorList>
            <person name="Li Q."/>
        </authorList>
    </citation>
    <scope>NUCLEOTIDE SEQUENCE [LARGE SCALE GENOMIC DNA]</scope>
    <source>
        <strain evidence="5 6">YB-6</strain>
    </source>
</reference>
<gene>
    <name evidence="5" type="primary">rpsA</name>
    <name evidence="5" type="ORF">KYD98_01885</name>
</gene>
<dbReference type="Pfam" id="PF00575">
    <property type="entry name" value="S1"/>
    <property type="match status" value="4"/>
</dbReference>
<sequence>MSENIKDNIMNEFLNGYDVKRISTGEILRGKVIEVNDKEAIVNINYAFDGLITKEELSLDDKNPSDVLKVDDEIEVYVVSPNDGEGYVKLSLIKALAIKEKDEINKAFKGENNITVYVKEETKGGLIAYYGNIRVFIPGSLASRERIELNILVGKSLEVKIIELDFRNNKVVASRRIIEDQEYEIKRNKLWSSLKEGEKKTGIIKKLVKYGAFVDIGGIEGLIHISDLSWNKVNRPEEVVKENDKVEVYIGSVDPKKQRLSLILKDVNKEPWTLHQDEIKEGNIYEGKVVRLTSFGAFVEIFDGIEGLVHITEITDDNISKPSDVLEINQKLKVKVLNFDKENKKISLSIKEAIEGSKEYLNYVDKEEGLSLGELFKDFKFE</sequence>
<dbReference type="InterPro" id="IPR035104">
    <property type="entry name" value="Ribosomal_protein_S1-like"/>
</dbReference>
<evidence type="ECO:0000256" key="1">
    <source>
        <dbReference type="ARBA" id="ARBA00006767"/>
    </source>
</evidence>
<feature type="domain" description="S1 motif" evidence="4">
    <location>
        <begin position="25"/>
        <end position="93"/>
    </location>
</feature>
<dbReference type="CDD" id="cd05687">
    <property type="entry name" value="S1_RPS1_repeat_ec1_hs1"/>
    <property type="match status" value="1"/>
</dbReference>
<dbReference type="Proteomes" id="UP001519921">
    <property type="component" value="Unassembled WGS sequence"/>
</dbReference>
<dbReference type="RefSeq" id="WP_219777892.1">
    <property type="nucleotide sequence ID" value="NZ_JAHXPT010000001.1"/>
</dbReference>
<dbReference type="EMBL" id="JAHXPT010000001">
    <property type="protein sequence ID" value="MBW6408840.1"/>
    <property type="molecule type" value="Genomic_DNA"/>
</dbReference>
<dbReference type="PANTHER" id="PTHR10724:SF7">
    <property type="entry name" value="SMALL RIBOSOMAL SUBUNIT PROTEIN BS1C"/>
    <property type="match status" value="1"/>
</dbReference>
<dbReference type="InterPro" id="IPR012340">
    <property type="entry name" value="NA-bd_OB-fold"/>
</dbReference>
<evidence type="ECO:0000313" key="5">
    <source>
        <dbReference type="EMBL" id="MBW6408840.1"/>
    </source>
</evidence>
<dbReference type="SUPFAM" id="SSF50249">
    <property type="entry name" value="Nucleic acid-binding proteins"/>
    <property type="match status" value="4"/>
</dbReference>
<dbReference type="CDD" id="cd05688">
    <property type="entry name" value="S1_RPS1_repeat_ec3"/>
    <property type="match status" value="1"/>
</dbReference>
<dbReference type="PANTHER" id="PTHR10724">
    <property type="entry name" value="30S RIBOSOMAL PROTEIN S1"/>
    <property type="match status" value="1"/>
</dbReference>
<evidence type="ECO:0000313" key="6">
    <source>
        <dbReference type="Proteomes" id="UP001519921"/>
    </source>
</evidence>
<dbReference type="InterPro" id="IPR050437">
    <property type="entry name" value="Ribos_protein_bS1-like"/>
</dbReference>
<feature type="domain" description="S1 motif" evidence="4">
    <location>
        <begin position="105"/>
        <end position="176"/>
    </location>
</feature>
<evidence type="ECO:0000256" key="2">
    <source>
        <dbReference type="ARBA" id="ARBA00022980"/>
    </source>
</evidence>